<dbReference type="Proteomes" id="UP000241690">
    <property type="component" value="Unassembled WGS sequence"/>
</dbReference>
<dbReference type="GeneID" id="36624949"/>
<name>A0A2T3ZYG5_TRIHA</name>
<organism evidence="2 3">
    <name type="scientific">Trichoderma harzianum CBS 226.95</name>
    <dbReference type="NCBI Taxonomy" id="983964"/>
    <lineage>
        <taxon>Eukaryota</taxon>
        <taxon>Fungi</taxon>
        <taxon>Dikarya</taxon>
        <taxon>Ascomycota</taxon>
        <taxon>Pezizomycotina</taxon>
        <taxon>Sordariomycetes</taxon>
        <taxon>Hypocreomycetidae</taxon>
        <taxon>Hypocreales</taxon>
        <taxon>Hypocreaceae</taxon>
        <taxon>Trichoderma</taxon>
    </lineage>
</organism>
<feature type="region of interest" description="Disordered" evidence="1">
    <location>
        <begin position="76"/>
        <end position="99"/>
    </location>
</feature>
<accession>A0A2T3ZYG5</accession>
<proteinExistence type="predicted"/>
<dbReference type="RefSeq" id="XP_024769529.1">
    <property type="nucleotide sequence ID" value="XM_024916380.1"/>
</dbReference>
<protein>
    <submittedName>
        <fullName evidence="2">Uncharacterized protein</fullName>
    </submittedName>
</protein>
<evidence type="ECO:0000256" key="1">
    <source>
        <dbReference type="SAM" id="MobiDB-lite"/>
    </source>
</evidence>
<evidence type="ECO:0000313" key="3">
    <source>
        <dbReference type="Proteomes" id="UP000241690"/>
    </source>
</evidence>
<evidence type="ECO:0000313" key="2">
    <source>
        <dbReference type="EMBL" id="PTB49852.1"/>
    </source>
</evidence>
<dbReference type="EMBL" id="KZ679690">
    <property type="protein sequence ID" value="PTB49852.1"/>
    <property type="molecule type" value="Genomic_DNA"/>
</dbReference>
<gene>
    <name evidence="2" type="ORF">M431DRAFT_486397</name>
</gene>
<sequence>MTLCARGQALKVGETMSSVGAANQPQHRVALQTCYGAMQQAWSELKIVTTSRHLSVAGALVGIVYCDISKQEPHSLGLSFPNSPQDKHQREAVDEGLTTGSTQTSALADRTAHIVASFGMGVMQDALIKIRADTLTKSGHNGATVSEFLRNRSCPRQAGFSCSFDDFQGYS</sequence>
<keyword evidence="3" id="KW-1185">Reference proteome</keyword>
<reference evidence="2 3" key="1">
    <citation type="submission" date="2016-07" db="EMBL/GenBank/DDBJ databases">
        <title>Multiple horizontal gene transfer events from other fungi enriched the ability of initially mycotrophic Trichoderma (Ascomycota) to feed on dead plant biomass.</title>
        <authorList>
            <consortium name="DOE Joint Genome Institute"/>
            <person name="Aerts A."/>
            <person name="Atanasova L."/>
            <person name="Chenthamara K."/>
            <person name="Zhang J."/>
            <person name="Grujic M."/>
            <person name="Henrissat B."/>
            <person name="Kuo A."/>
            <person name="Salamov A."/>
            <person name="Lipzen A."/>
            <person name="Labutti K."/>
            <person name="Barry K."/>
            <person name="Miao Y."/>
            <person name="Rahimi M.J."/>
            <person name="Shen Q."/>
            <person name="Grigoriev I.V."/>
            <person name="Kubicek C.P."/>
            <person name="Druzhinina I.S."/>
        </authorList>
    </citation>
    <scope>NUCLEOTIDE SEQUENCE [LARGE SCALE GENOMIC DNA]</scope>
    <source>
        <strain evidence="2 3">CBS 226.95</strain>
    </source>
</reference>
<dbReference type="AlphaFoldDB" id="A0A2T3ZYG5"/>